<keyword evidence="3" id="KW-1185">Reference proteome</keyword>
<reference evidence="2 3" key="1">
    <citation type="submission" date="2018-05" db="EMBL/GenBank/DDBJ databases">
        <title>Abyssibacter profundi OUC007T gen. nov., sp. nov, a marine bacterium isolated from seawater of the Mariana Trench.</title>
        <authorList>
            <person name="Zhou S."/>
        </authorList>
    </citation>
    <scope>NUCLEOTIDE SEQUENCE [LARGE SCALE GENOMIC DNA]</scope>
    <source>
        <strain evidence="2 3">OUC007</strain>
    </source>
</reference>
<name>A0A363UL75_9GAMM</name>
<organism evidence="2 3">
    <name type="scientific">Abyssibacter profundi</name>
    <dbReference type="NCBI Taxonomy" id="2182787"/>
    <lineage>
        <taxon>Bacteria</taxon>
        <taxon>Pseudomonadati</taxon>
        <taxon>Pseudomonadota</taxon>
        <taxon>Gammaproteobacteria</taxon>
        <taxon>Chromatiales</taxon>
        <taxon>Oceanococcaceae</taxon>
        <taxon>Abyssibacter</taxon>
    </lineage>
</organism>
<feature type="region of interest" description="Disordered" evidence="1">
    <location>
        <begin position="477"/>
        <end position="500"/>
    </location>
</feature>
<sequence length="831" mass="89542">MVSATETSRMLKLHGPQGRGWNATAGFAGLGCLLLAAPSQALKIDFGEISGTVNTTMEIGAQWRMQDRDSRLVGKSNLNPDLCALSSCQGHSNGFDANGNPEPGVGVVGEGPARNQRAVDAPGVFSVNADDGNLNFDKYDMTQGLVKIAQDISLDFEALGLDWEFFTRYYGHYDFANYDRAEFHPNVITENTIANNPHAAPPFGPGGTGNTRLSRGEPVFVERNDRQQEIVGMDLELLDFRLATRLPFFGDRDLNVTVGRQLINWGESTYLAVGSLNTFGALDANALNRPAFLNIEEVFKPLGAVSFKTDLTYDIGISGWYGYEWEPVVIPPPGAFLSFIDVDTNNSADHVSIGFGKTPEDPHALAIANQGLLSALAETSLTAELLPQKEARDDGQYGLALSMYLPDLLTGTELNFYFANYHSRLPFLSSYAGNVGCLENVVPSGNQVQDTLALFTACPQASLDAVLWAITYGGDPANDPNGGPAEQDTGRSAGGTAYSDPGVGGTAYPLDTVKFQLEYPEDIKLFGMSFNTAVGEVSLQGEFVYRPNDPLQVSIIDVGFSALANPFPSGCAADPTVCTPGGPEDFLDISLPGVGSTVTTITGQDFVGPTYLLDYRGVSGYSGDPNGLQPGDYIRGYEEFQTINWILGATYIMGPDNWIGADQIIWLFELGGTHILDLPDLAELQIEGPGQYTHASAGADGSGADGNLNGLANSGWVGPSGARFNPMQADPDQWVSANSFGYDIIAIVRYESVFPGISFEPVFLAKHDVYGISPGPGERFVQGRQQYSVNVEMRVKNALSFTAGYQWYTGAKENNVLRDRDFAQLGARYRF</sequence>
<dbReference type="Proteomes" id="UP000251800">
    <property type="component" value="Unassembled WGS sequence"/>
</dbReference>
<evidence type="ECO:0000313" key="2">
    <source>
        <dbReference type="EMBL" id="PWN56153.1"/>
    </source>
</evidence>
<proteinExistence type="predicted"/>
<dbReference type="AlphaFoldDB" id="A0A363UL75"/>
<comment type="caution">
    <text evidence="2">The sequence shown here is derived from an EMBL/GenBank/DDBJ whole genome shotgun (WGS) entry which is preliminary data.</text>
</comment>
<dbReference type="OrthoDB" id="7000272at2"/>
<accession>A0A363UL75</accession>
<evidence type="ECO:0000313" key="3">
    <source>
        <dbReference type="Proteomes" id="UP000251800"/>
    </source>
</evidence>
<gene>
    <name evidence="2" type="ORF">DEH80_07720</name>
</gene>
<dbReference type="EMBL" id="QEQK01000006">
    <property type="protein sequence ID" value="PWN56153.1"/>
    <property type="molecule type" value="Genomic_DNA"/>
</dbReference>
<protein>
    <recommendedName>
        <fullName evidence="4">DUF1302 domain-containing protein</fullName>
    </recommendedName>
</protein>
<dbReference type="Pfam" id="PF06980">
    <property type="entry name" value="DUF1302"/>
    <property type="match status" value="1"/>
</dbReference>
<evidence type="ECO:0000256" key="1">
    <source>
        <dbReference type="SAM" id="MobiDB-lite"/>
    </source>
</evidence>
<dbReference type="InterPro" id="IPR010727">
    <property type="entry name" value="DUF1302"/>
</dbReference>
<evidence type="ECO:0008006" key="4">
    <source>
        <dbReference type="Google" id="ProtNLM"/>
    </source>
</evidence>